<name>X0U7D2_9ZZZZ</name>
<accession>X0U7D2</accession>
<comment type="caution">
    <text evidence="1">The sequence shown here is derived from an EMBL/GenBank/DDBJ whole genome shotgun (WGS) entry which is preliminary data.</text>
</comment>
<reference evidence="1" key="1">
    <citation type="journal article" date="2014" name="Front. Microbiol.">
        <title>High frequency of phylogenetically diverse reductive dehalogenase-homologous genes in deep subseafloor sedimentary metagenomes.</title>
        <authorList>
            <person name="Kawai M."/>
            <person name="Futagami T."/>
            <person name="Toyoda A."/>
            <person name="Takaki Y."/>
            <person name="Nishi S."/>
            <person name="Hori S."/>
            <person name="Arai W."/>
            <person name="Tsubouchi T."/>
            <person name="Morono Y."/>
            <person name="Uchiyama I."/>
            <person name="Ito T."/>
            <person name="Fujiyama A."/>
            <person name="Inagaki F."/>
            <person name="Takami H."/>
        </authorList>
    </citation>
    <scope>NUCLEOTIDE SEQUENCE</scope>
    <source>
        <strain evidence="1">Expedition CK06-06</strain>
    </source>
</reference>
<organism evidence="1">
    <name type="scientific">marine sediment metagenome</name>
    <dbReference type="NCBI Taxonomy" id="412755"/>
    <lineage>
        <taxon>unclassified sequences</taxon>
        <taxon>metagenomes</taxon>
        <taxon>ecological metagenomes</taxon>
    </lineage>
</organism>
<gene>
    <name evidence="1" type="ORF">S01H1_24565</name>
</gene>
<feature type="non-terminal residue" evidence="1">
    <location>
        <position position="30"/>
    </location>
</feature>
<dbReference type="EMBL" id="BARS01014719">
    <property type="protein sequence ID" value="GAF96272.1"/>
    <property type="molecule type" value="Genomic_DNA"/>
</dbReference>
<evidence type="ECO:0000313" key="1">
    <source>
        <dbReference type="EMBL" id="GAF96272.1"/>
    </source>
</evidence>
<sequence>MYGTTLISALSLRFLRVRMVIQSLEELFFA</sequence>
<dbReference type="AlphaFoldDB" id="X0U7D2"/>
<protein>
    <submittedName>
        <fullName evidence="1">Uncharacterized protein</fullName>
    </submittedName>
</protein>
<proteinExistence type="predicted"/>